<proteinExistence type="predicted"/>
<gene>
    <name evidence="2" type="ORF">AVDCRST_MAG41-2853</name>
</gene>
<dbReference type="EC" id="2.1.2.2" evidence="2"/>
<feature type="non-terminal residue" evidence="2">
    <location>
        <position position="1"/>
    </location>
</feature>
<evidence type="ECO:0000256" key="1">
    <source>
        <dbReference type="SAM" id="MobiDB-lite"/>
    </source>
</evidence>
<dbReference type="EMBL" id="CADCTP010000257">
    <property type="protein sequence ID" value="CAA9269226.1"/>
    <property type="molecule type" value="Genomic_DNA"/>
</dbReference>
<keyword evidence="2" id="KW-0808">Transferase</keyword>
<accession>A0A6J4J6F6</accession>
<reference evidence="2" key="1">
    <citation type="submission" date="2020-02" db="EMBL/GenBank/DDBJ databases">
        <authorList>
            <person name="Meier V. D."/>
        </authorList>
    </citation>
    <scope>NUCLEOTIDE SEQUENCE</scope>
    <source>
        <strain evidence="2">AVDCRST_MAG41</strain>
    </source>
</reference>
<feature type="region of interest" description="Disordered" evidence="1">
    <location>
        <begin position="87"/>
        <end position="123"/>
    </location>
</feature>
<evidence type="ECO:0000313" key="2">
    <source>
        <dbReference type="EMBL" id="CAA9269226.1"/>
    </source>
</evidence>
<feature type="region of interest" description="Disordered" evidence="1">
    <location>
        <begin position="1"/>
        <end position="30"/>
    </location>
</feature>
<dbReference type="GO" id="GO:0004644">
    <property type="term" value="F:phosphoribosylglycinamide formyltransferase activity"/>
    <property type="evidence" value="ECO:0007669"/>
    <property type="project" value="UniProtKB-EC"/>
</dbReference>
<dbReference type="AlphaFoldDB" id="A0A6J4J6F6"/>
<feature type="compositionally biased region" description="Low complexity" evidence="1">
    <location>
        <begin position="9"/>
        <end position="18"/>
    </location>
</feature>
<protein>
    <submittedName>
        <fullName evidence="2">Phosphoribosylglycinamide formyltransferase</fullName>
        <ecNumber evidence="2">2.1.2.2</ecNumber>
    </submittedName>
</protein>
<organism evidence="2">
    <name type="scientific">uncultured Mycobacteriales bacterium</name>
    <dbReference type="NCBI Taxonomy" id="581187"/>
    <lineage>
        <taxon>Bacteria</taxon>
        <taxon>Bacillati</taxon>
        <taxon>Actinomycetota</taxon>
        <taxon>Actinomycetes</taxon>
        <taxon>Mycobacteriales</taxon>
        <taxon>environmental samples</taxon>
    </lineage>
</organism>
<sequence length="123" mass="11862">VLRRRSVPGRRAAGVPGAAGRGGDRVVGAADVPGRAEGEDLRDLLGGRRPSVRAGLQAGGAGGAGGADGGRAVLRAGVLRAVRLAGAGPDRGRAGLGRGRRAGHRVLPAGGVEAASQGPGGDL</sequence>
<name>A0A6J4J6F6_9ACTN</name>
<feature type="non-terminal residue" evidence="2">
    <location>
        <position position="123"/>
    </location>
</feature>